<keyword evidence="9 12" id="KW-0406">Ion transport</keyword>
<keyword evidence="3 12" id="KW-0813">Transport</keyword>
<keyword evidence="10 12" id="KW-0472">Membrane</keyword>
<dbReference type="GO" id="GO:0005886">
    <property type="term" value="C:plasma membrane"/>
    <property type="evidence" value="ECO:0007669"/>
    <property type="project" value="UniProtKB-SubCell"/>
</dbReference>
<dbReference type="GO" id="GO:0005921">
    <property type="term" value="C:gap junction"/>
    <property type="evidence" value="ECO:0007669"/>
    <property type="project" value="UniProtKB-SubCell"/>
</dbReference>
<evidence type="ECO:0000256" key="12">
    <source>
        <dbReference type="RuleBase" id="RU010713"/>
    </source>
</evidence>
<keyword evidence="4" id="KW-1003">Cell membrane</keyword>
<keyword evidence="5 12" id="KW-0812">Transmembrane</keyword>
<evidence type="ECO:0000256" key="4">
    <source>
        <dbReference type="ARBA" id="ARBA00022475"/>
    </source>
</evidence>
<comment type="subcellular location">
    <subcellularLocation>
        <location evidence="1">Cell junction</location>
        <location evidence="1">Gap junction</location>
    </subcellularLocation>
    <subcellularLocation>
        <location evidence="2 12">Cell membrane</location>
        <topology evidence="2 12">Multi-pass membrane protein</topology>
    </subcellularLocation>
</comment>
<proteinExistence type="inferred from homology"/>
<gene>
    <name evidence="12" type="primary">inx</name>
    <name evidence="13" type="ORF">YQE_07345</name>
</gene>
<evidence type="ECO:0000256" key="1">
    <source>
        <dbReference type="ARBA" id="ARBA00004610"/>
    </source>
</evidence>
<dbReference type="PANTHER" id="PTHR11893:SF40">
    <property type="entry name" value="INNEXIN SHAKING-B"/>
    <property type="match status" value="1"/>
</dbReference>
<accession>N6U3I0</accession>
<evidence type="ECO:0000256" key="8">
    <source>
        <dbReference type="ARBA" id="ARBA00022989"/>
    </source>
</evidence>
<dbReference type="OrthoDB" id="5867527at2759"/>
<feature type="transmembrane region" description="Helical" evidence="12">
    <location>
        <begin position="21"/>
        <end position="41"/>
    </location>
</feature>
<dbReference type="AlphaFoldDB" id="N6U3I0"/>
<keyword evidence="7" id="KW-0965">Cell junction</keyword>
<reference evidence="13" key="1">
    <citation type="journal article" date="2013" name="Genome Biol.">
        <title>Draft genome of the mountain pine beetle, Dendroctonus ponderosae Hopkins, a major forest pest.</title>
        <authorList>
            <person name="Keeling C.I."/>
            <person name="Yuen M.M."/>
            <person name="Liao N.Y."/>
            <person name="Docking T.R."/>
            <person name="Chan S.K."/>
            <person name="Taylor G.A."/>
            <person name="Palmquist D.L."/>
            <person name="Jackman S.D."/>
            <person name="Nguyen A."/>
            <person name="Li M."/>
            <person name="Henderson H."/>
            <person name="Janes J.K."/>
            <person name="Zhao Y."/>
            <person name="Pandoh P."/>
            <person name="Moore R."/>
            <person name="Sperling F.A."/>
            <person name="Huber D.P."/>
            <person name="Birol I."/>
            <person name="Jones S.J."/>
            <person name="Bohlmann J."/>
        </authorList>
    </citation>
    <scope>NUCLEOTIDE SEQUENCE</scope>
</reference>
<dbReference type="GO" id="GO:0005243">
    <property type="term" value="F:gap junction channel activity"/>
    <property type="evidence" value="ECO:0007669"/>
    <property type="project" value="TreeGrafter"/>
</dbReference>
<evidence type="ECO:0000313" key="13">
    <source>
        <dbReference type="EMBL" id="ENN76125.1"/>
    </source>
</evidence>
<evidence type="ECO:0000256" key="6">
    <source>
        <dbReference type="ARBA" id="ARBA00022868"/>
    </source>
</evidence>
<evidence type="ECO:0000256" key="2">
    <source>
        <dbReference type="ARBA" id="ARBA00004651"/>
    </source>
</evidence>
<keyword evidence="6" id="KW-0303">Gap junction</keyword>
<dbReference type="GO" id="GO:0034220">
    <property type="term" value="P:monoatomic ion transmembrane transport"/>
    <property type="evidence" value="ECO:0007669"/>
    <property type="project" value="UniProtKB-KW"/>
</dbReference>
<keyword evidence="11 12" id="KW-0407">Ion channel</keyword>
<evidence type="ECO:0000256" key="7">
    <source>
        <dbReference type="ARBA" id="ARBA00022949"/>
    </source>
</evidence>
<dbReference type="EMBL" id="KB740987">
    <property type="protein sequence ID" value="ENN76125.1"/>
    <property type="molecule type" value="Genomic_DNA"/>
</dbReference>
<dbReference type="PRINTS" id="PR01262">
    <property type="entry name" value="INNEXIN"/>
</dbReference>
<keyword evidence="8 12" id="KW-1133">Transmembrane helix</keyword>
<feature type="non-terminal residue" evidence="13">
    <location>
        <position position="1"/>
    </location>
</feature>
<sequence>MDLLRTFYTLTQTSTITRESLIFRLHTKATVVILVTLTIIITTRQYVGNPIDCIHTRDVPEDVLNTFCWIHSTFTVVDASRNIVTDQAHYPGVLFTGSRPIRQVRYYQWVAFVLFFQSRPVFLPPPNPKIFRRPHGFVSVLTKQRRHEHRDVGWLWPISWIFDGVQLHVDAITLPAVTSGGAISLARCVRNVDQQALTVSVIFSASASSFGPLGIQKLKLGGIWDSNKQLCLILDSARQILI</sequence>
<dbReference type="PANTHER" id="PTHR11893">
    <property type="entry name" value="INNEXIN"/>
    <property type="match status" value="1"/>
</dbReference>
<dbReference type="HOGENOM" id="CLU_1148240_0_0_1"/>
<dbReference type="InterPro" id="IPR000990">
    <property type="entry name" value="Innexin"/>
</dbReference>
<organism evidence="13">
    <name type="scientific">Dendroctonus ponderosae</name>
    <name type="common">Mountain pine beetle</name>
    <dbReference type="NCBI Taxonomy" id="77166"/>
    <lineage>
        <taxon>Eukaryota</taxon>
        <taxon>Metazoa</taxon>
        <taxon>Ecdysozoa</taxon>
        <taxon>Arthropoda</taxon>
        <taxon>Hexapoda</taxon>
        <taxon>Insecta</taxon>
        <taxon>Pterygota</taxon>
        <taxon>Neoptera</taxon>
        <taxon>Endopterygota</taxon>
        <taxon>Coleoptera</taxon>
        <taxon>Polyphaga</taxon>
        <taxon>Cucujiformia</taxon>
        <taxon>Curculionidae</taxon>
        <taxon>Scolytinae</taxon>
        <taxon>Dendroctonus</taxon>
    </lineage>
</organism>
<evidence type="ECO:0000256" key="9">
    <source>
        <dbReference type="ARBA" id="ARBA00023065"/>
    </source>
</evidence>
<name>N6U3I0_DENPD</name>
<comment type="caution">
    <text evidence="12">Lacks conserved residue(s) required for the propagation of feature annotation.</text>
</comment>
<comment type="function">
    <text evidence="12">Structural component of the gap junctions.</text>
</comment>
<protein>
    <recommendedName>
        <fullName evidence="12">Innexin</fullName>
    </recommendedName>
</protein>
<evidence type="ECO:0000256" key="10">
    <source>
        <dbReference type="ARBA" id="ARBA00023136"/>
    </source>
</evidence>
<comment type="similarity">
    <text evidence="12">Belongs to the pannexin family.</text>
</comment>
<evidence type="ECO:0000256" key="11">
    <source>
        <dbReference type="ARBA" id="ARBA00023303"/>
    </source>
</evidence>
<evidence type="ECO:0000256" key="3">
    <source>
        <dbReference type="ARBA" id="ARBA00022448"/>
    </source>
</evidence>
<dbReference type="PROSITE" id="PS51013">
    <property type="entry name" value="PANNEXIN"/>
    <property type="match status" value="1"/>
</dbReference>
<evidence type="ECO:0000256" key="5">
    <source>
        <dbReference type="ARBA" id="ARBA00022692"/>
    </source>
</evidence>
<dbReference type="Pfam" id="PF00876">
    <property type="entry name" value="Innexin"/>
    <property type="match status" value="1"/>
</dbReference>